<evidence type="ECO:0000256" key="1">
    <source>
        <dbReference type="SAM" id="MobiDB-lite"/>
    </source>
</evidence>
<protein>
    <submittedName>
        <fullName evidence="2">Uncharacterized protein</fullName>
    </submittedName>
</protein>
<feature type="region of interest" description="Disordered" evidence="1">
    <location>
        <begin position="1"/>
        <end position="58"/>
    </location>
</feature>
<accession>A0A0N0U452</accession>
<proteinExistence type="predicted"/>
<feature type="compositionally biased region" description="Polar residues" evidence="1">
    <location>
        <begin position="11"/>
        <end position="25"/>
    </location>
</feature>
<dbReference type="EMBL" id="KQ435847">
    <property type="protein sequence ID" value="KOX71124.1"/>
    <property type="molecule type" value="Genomic_DNA"/>
</dbReference>
<organism evidence="2 3">
    <name type="scientific">Melipona quadrifasciata</name>
    <dbReference type="NCBI Taxonomy" id="166423"/>
    <lineage>
        <taxon>Eukaryota</taxon>
        <taxon>Metazoa</taxon>
        <taxon>Ecdysozoa</taxon>
        <taxon>Arthropoda</taxon>
        <taxon>Hexapoda</taxon>
        <taxon>Insecta</taxon>
        <taxon>Pterygota</taxon>
        <taxon>Neoptera</taxon>
        <taxon>Endopterygota</taxon>
        <taxon>Hymenoptera</taxon>
        <taxon>Apocrita</taxon>
        <taxon>Aculeata</taxon>
        <taxon>Apoidea</taxon>
        <taxon>Anthophila</taxon>
        <taxon>Apidae</taxon>
        <taxon>Melipona</taxon>
    </lineage>
</organism>
<sequence>METSALPLANRPTQSNDDTTDSRSFLTGEKSRFARAIDDRDDRPQSRRTEDDGSMDLVIGTGGNVLRACEMAMVMVVVFERQRCTGGDLGRSAERTSTKITTNQSSKKLRKKKDKEEGDKSEEKEGEKRARREKQEKGNELNVSRQRGGVGAVARASMLDALSLYGVVCWTCKIQCMQERIKL</sequence>
<feature type="compositionally biased region" description="Basic and acidic residues" evidence="1">
    <location>
        <begin position="114"/>
        <end position="139"/>
    </location>
</feature>
<dbReference type="AlphaFoldDB" id="A0A0N0U452"/>
<feature type="compositionally biased region" description="Basic and acidic residues" evidence="1">
    <location>
        <begin position="29"/>
        <end position="51"/>
    </location>
</feature>
<gene>
    <name evidence="2" type="ORF">WN51_04659</name>
</gene>
<dbReference type="Proteomes" id="UP000053105">
    <property type="component" value="Unassembled WGS sequence"/>
</dbReference>
<keyword evidence="3" id="KW-1185">Reference proteome</keyword>
<evidence type="ECO:0000313" key="2">
    <source>
        <dbReference type="EMBL" id="KOX71124.1"/>
    </source>
</evidence>
<feature type="region of interest" description="Disordered" evidence="1">
    <location>
        <begin position="87"/>
        <end position="147"/>
    </location>
</feature>
<reference evidence="2 3" key="1">
    <citation type="submission" date="2015-07" db="EMBL/GenBank/DDBJ databases">
        <title>The genome of Melipona quadrifasciata.</title>
        <authorList>
            <person name="Pan H."/>
            <person name="Kapheim K."/>
        </authorList>
    </citation>
    <scope>NUCLEOTIDE SEQUENCE [LARGE SCALE GENOMIC DNA]</scope>
    <source>
        <strain evidence="2">0111107301</strain>
        <tissue evidence="2">Whole body</tissue>
    </source>
</reference>
<evidence type="ECO:0000313" key="3">
    <source>
        <dbReference type="Proteomes" id="UP000053105"/>
    </source>
</evidence>
<name>A0A0N0U452_9HYME</name>